<dbReference type="SMART" id="SM00911">
    <property type="entry name" value="HWE_HK"/>
    <property type="match status" value="1"/>
</dbReference>
<comment type="catalytic activity">
    <reaction evidence="1">
        <text>ATP + protein L-histidine = ADP + protein N-phospho-L-histidine.</text>
        <dbReference type="EC" id="2.7.13.3"/>
    </reaction>
</comment>
<evidence type="ECO:0000313" key="9">
    <source>
        <dbReference type="EMBL" id="PZX09830.1"/>
    </source>
</evidence>
<dbReference type="EMBL" id="QKZL01000062">
    <property type="protein sequence ID" value="PZX09830.1"/>
    <property type="molecule type" value="Genomic_DNA"/>
</dbReference>
<dbReference type="AlphaFoldDB" id="A0A2W7MP96"/>
<evidence type="ECO:0000256" key="4">
    <source>
        <dbReference type="ARBA" id="ARBA00022679"/>
    </source>
</evidence>
<evidence type="ECO:0000256" key="3">
    <source>
        <dbReference type="ARBA" id="ARBA00022553"/>
    </source>
</evidence>
<comment type="caution">
    <text evidence="9">The sequence shown here is derived from an EMBL/GenBank/DDBJ whole genome shotgun (WGS) entry which is preliminary data.</text>
</comment>
<dbReference type="PANTHER" id="PTHR41523">
    <property type="entry name" value="TWO-COMPONENT SYSTEM SENSOR PROTEIN"/>
    <property type="match status" value="1"/>
</dbReference>
<keyword evidence="6 9" id="KW-0418">Kinase</keyword>
<dbReference type="Pfam" id="PF07536">
    <property type="entry name" value="HWE_HK"/>
    <property type="match status" value="1"/>
</dbReference>
<dbReference type="EC" id="2.7.13.3" evidence="2"/>
<evidence type="ECO:0000256" key="7">
    <source>
        <dbReference type="ARBA" id="ARBA00022840"/>
    </source>
</evidence>
<evidence type="ECO:0000256" key="1">
    <source>
        <dbReference type="ARBA" id="ARBA00000085"/>
    </source>
</evidence>
<proteinExistence type="predicted"/>
<evidence type="ECO:0000259" key="8">
    <source>
        <dbReference type="SMART" id="SM00911"/>
    </source>
</evidence>
<dbReference type="InterPro" id="IPR011102">
    <property type="entry name" value="Sig_transdc_His_kinase_HWE"/>
</dbReference>
<dbReference type="Gene3D" id="3.30.565.10">
    <property type="entry name" value="Histidine kinase-like ATPase, C-terminal domain"/>
    <property type="match status" value="1"/>
</dbReference>
<organism evidence="9 10">
    <name type="scientific">Palleronia aestuarii</name>
    <dbReference type="NCBI Taxonomy" id="568105"/>
    <lineage>
        <taxon>Bacteria</taxon>
        <taxon>Pseudomonadati</taxon>
        <taxon>Pseudomonadota</taxon>
        <taxon>Alphaproteobacteria</taxon>
        <taxon>Rhodobacterales</taxon>
        <taxon>Roseobacteraceae</taxon>
        <taxon>Palleronia</taxon>
    </lineage>
</organism>
<dbReference type="Proteomes" id="UP000248916">
    <property type="component" value="Unassembled WGS sequence"/>
</dbReference>
<keyword evidence="7" id="KW-0067">ATP-binding</keyword>
<keyword evidence="3" id="KW-0597">Phosphoprotein</keyword>
<accession>A0A2W7MP96</accession>
<gene>
    <name evidence="9" type="ORF">LX81_04371</name>
</gene>
<reference evidence="9 10" key="1">
    <citation type="submission" date="2018-06" db="EMBL/GenBank/DDBJ databases">
        <title>Genomic Encyclopedia of Archaeal and Bacterial Type Strains, Phase II (KMG-II): from individual species to whole genera.</title>
        <authorList>
            <person name="Goeker M."/>
        </authorList>
    </citation>
    <scope>NUCLEOTIDE SEQUENCE [LARGE SCALE GENOMIC DNA]</scope>
    <source>
        <strain evidence="9 10">DSM 22009</strain>
    </source>
</reference>
<name>A0A2W7MP96_9RHOB</name>
<dbReference type="PANTHER" id="PTHR41523:SF8">
    <property type="entry name" value="ETHYLENE RESPONSE SENSOR PROTEIN"/>
    <property type="match status" value="1"/>
</dbReference>
<evidence type="ECO:0000256" key="5">
    <source>
        <dbReference type="ARBA" id="ARBA00022741"/>
    </source>
</evidence>
<dbReference type="RefSeq" id="WP_146259527.1">
    <property type="nucleotide sequence ID" value="NZ_QKZL01000062.1"/>
</dbReference>
<feature type="domain" description="Signal transduction histidine kinase HWE region" evidence="8">
    <location>
        <begin position="169"/>
        <end position="251"/>
    </location>
</feature>
<sequence length="358" mass="39078">MGVAGTGPIENDLTNHMQRVVIYAPYGKDADTLAQIVAGEDIEVVKVTDCSGLDEQLGPSCAALVVTEEALGPHQEQVFLRHLQAQPIWAALPILALVADASRLPPALRGLGMRAYRSELVVLQRPTHPETLRSTVQTLIMSRQRQYQVADHLETLKRKEKHLEFLLAELDHRVKNLLGKILSLLSLTRRETIDAEGFSAKFEARTRALVTAHDMLNGKNNLPATIGSLLENALAPFLPSVKSNVQTEGPELSLLPHGGLALAMAFNELATNSVKYGALSADDGIVSVRWALEGETPHLVVDWIEERGPAPKDSTRTGFGTKLLTVIVALELDGEADLVFRPEGIHWQLRAPYAGAER</sequence>
<evidence type="ECO:0000256" key="2">
    <source>
        <dbReference type="ARBA" id="ARBA00012438"/>
    </source>
</evidence>
<keyword evidence="10" id="KW-1185">Reference proteome</keyword>
<evidence type="ECO:0000313" key="10">
    <source>
        <dbReference type="Proteomes" id="UP000248916"/>
    </source>
</evidence>
<evidence type="ECO:0000256" key="6">
    <source>
        <dbReference type="ARBA" id="ARBA00022777"/>
    </source>
</evidence>
<dbReference type="InterPro" id="IPR036890">
    <property type="entry name" value="HATPase_C_sf"/>
</dbReference>
<keyword evidence="5" id="KW-0547">Nucleotide-binding</keyword>
<dbReference type="GO" id="GO:0005524">
    <property type="term" value="F:ATP binding"/>
    <property type="evidence" value="ECO:0007669"/>
    <property type="project" value="UniProtKB-KW"/>
</dbReference>
<keyword evidence="4" id="KW-0808">Transferase</keyword>
<dbReference type="OrthoDB" id="9816309at2"/>
<protein>
    <recommendedName>
        <fullName evidence="2">histidine kinase</fullName>
        <ecNumber evidence="2">2.7.13.3</ecNumber>
    </recommendedName>
</protein>
<dbReference type="GO" id="GO:0004673">
    <property type="term" value="F:protein histidine kinase activity"/>
    <property type="evidence" value="ECO:0007669"/>
    <property type="project" value="UniProtKB-EC"/>
</dbReference>